<sequence>MGWGDDFLNFASKVGKGVIQVADDVVTLPVKVYHEYADDKPEPQSYQGAPGRHHDNATVIKGGTAHYQDNERSVMLACRVVGGGYAGETLGMFTKFASDSMSSGPVQLLAPNPFHHWCIAVADHLHQLQATSLDGGWNYYTNERINRLTGGWTFYPIGNTTLNNEAIRDESTRVMNEMPEIYNALNNNCQTFALQLVDRILTKARVQKFLKANMTYAQMKAPEIT</sequence>
<name>A0A9P4U5J1_9PLEO</name>
<accession>A0A9P4U5J1</accession>
<dbReference type="EMBL" id="MU001513">
    <property type="protein sequence ID" value="KAF2438065.1"/>
    <property type="molecule type" value="Genomic_DNA"/>
</dbReference>
<dbReference type="Proteomes" id="UP000799764">
    <property type="component" value="Unassembled WGS sequence"/>
</dbReference>
<feature type="non-terminal residue" evidence="1">
    <location>
        <position position="225"/>
    </location>
</feature>
<keyword evidence="2" id="KW-1185">Reference proteome</keyword>
<reference evidence="1" key="1">
    <citation type="journal article" date="2020" name="Stud. Mycol.">
        <title>101 Dothideomycetes genomes: a test case for predicting lifestyles and emergence of pathogens.</title>
        <authorList>
            <person name="Haridas S."/>
            <person name="Albert R."/>
            <person name="Binder M."/>
            <person name="Bloem J."/>
            <person name="Labutti K."/>
            <person name="Salamov A."/>
            <person name="Andreopoulos B."/>
            <person name="Baker S."/>
            <person name="Barry K."/>
            <person name="Bills G."/>
            <person name="Bluhm B."/>
            <person name="Cannon C."/>
            <person name="Castanera R."/>
            <person name="Culley D."/>
            <person name="Daum C."/>
            <person name="Ezra D."/>
            <person name="Gonzalez J."/>
            <person name="Henrissat B."/>
            <person name="Kuo A."/>
            <person name="Liang C."/>
            <person name="Lipzen A."/>
            <person name="Lutzoni F."/>
            <person name="Magnuson J."/>
            <person name="Mondo S."/>
            <person name="Nolan M."/>
            <person name="Ohm R."/>
            <person name="Pangilinan J."/>
            <person name="Park H.-J."/>
            <person name="Ramirez L."/>
            <person name="Alfaro M."/>
            <person name="Sun H."/>
            <person name="Tritt A."/>
            <person name="Yoshinaga Y."/>
            <person name="Zwiers L.-H."/>
            <person name="Turgeon B."/>
            <person name="Goodwin S."/>
            <person name="Spatafora J."/>
            <person name="Crous P."/>
            <person name="Grigoriev I."/>
        </authorList>
    </citation>
    <scope>NUCLEOTIDE SEQUENCE</scope>
    <source>
        <strain evidence="1">CBS 690.94</strain>
    </source>
</reference>
<dbReference type="OrthoDB" id="3431913at2759"/>
<evidence type="ECO:0000313" key="2">
    <source>
        <dbReference type="Proteomes" id="UP000799764"/>
    </source>
</evidence>
<comment type="caution">
    <text evidence="1">The sequence shown here is derived from an EMBL/GenBank/DDBJ whole genome shotgun (WGS) entry which is preliminary data.</text>
</comment>
<gene>
    <name evidence="1" type="ORF">P171DRAFT_477518</name>
</gene>
<evidence type="ECO:0008006" key="3">
    <source>
        <dbReference type="Google" id="ProtNLM"/>
    </source>
</evidence>
<protein>
    <recommendedName>
        <fullName evidence="3">PPPDE domain-containing protein</fullName>
    </recommendedName>
</protein>
<organism evidence="1 2">
    <name type="scientific">Karstenula rhodostoma CBS 690.94</name>
    <dbReference type="NCBI Taxonomy" id="1392251"/>
    <lineage>
        <taxon>Eukaryota</taxon>
        <taxon>Fungi</taxon>
        <taxon>Dikarya</taxon>
        <taxon>Ascomycota</taxon>
        <taxon>Pezizomycotina</taxon>
        <taxon>Dothideomycetes</taxon>
        <taxon>Pleosporomycetidae</taxon>
        <taxon>Pleosporales</taxon>
        <taxon>Massarineae</taxon>
        <taxon>Didymosphaeriaceae</taxon>
        <taxon>Karstenula</taxon>
    </lineage>
</organism>
<proteinExistence type="predicted"/>
<evidence type="ECO:0000313" key="1">
    <source>
        <dbReference type="EMBL" id="KAF2438065.1"/>
    </source>
</evidence>
<dbReference type="AlphaFoldDB" id="A0A9P4U5J1"/>